<evidence type="ECO:0000313" key="18">
    <source>
        <dbReference type="Proteomes" id="UP000278807"/>
    </source>
</evidence>
<keyword evidence="8 15" id="KW-0472">Membrane</keyword>
<evidence type="ECO:0000256" key="7">
    <source>
        <dbReference type="ARBA" id="ARBA00023065"/>
    </source>
</evidence>
<name>A0A0R3TST6_RODNA</name>
<evidence type="ECO:0000256" key="11">
    <source>
        <dbReference type="ARBA" id="ARBA00023257"/>
    </source>
</evidence>
<keyword evidence="11" id="KW-0628">Postsynaptic cell membrane</keyword>
<dbReference type="GO" id="GO:0045211">
    <property type="term" value="C:postsynaptic membrane"/>
    <property type="evidence" value="ECO:0007669"/>
    <property type="project" value="UniProtKB-SubCell"/>
</dbReference>
<evidence type="ECO:0000256" key="9">
    <source>
        <dbReference type="ARBA" id="ARBA00023170"/>
    </source>
</evidence>
<evidence type="ECO:0000256" key="14">
    <source>
        <dbReference type="ARBA" id="ARBA00034104"/>
    </source>
</evidence>
<dbReference type="PANTHER" id="PTHR18966">
    <property type="entry name" value="IONOTROPIC GLUTAMATE RECEPTOR"/>
    <property type="match status" value="1"/>
</dbReference>
<evidence type="ECO:0000256" key="3">
    <source>
        <dbReference type="ARBA" id="ARBA00022692"/>
    </source>
</evidence>
<comment type="subcellular location">
    <subcellularLocation>
        <location evidence="14">Postsynaptic cell membrane</location>
        <topology evidence="14">Multi-pass membrane protein</topology>
    </subcellularLocation>
</comment>
<evidence type="ECO:0000256" key="12">
    <source>
        <dbReference type="ARBA" id="ARBA00023286"/>
    </source>
</evidence>
<dbReference type="EMBL" id="UZAE01013184">
    <property type="protein sequence ID" value="VDO08620.1"/>
    <property type="molecule type" value="Genomic_DNA"/>
</dbReference>
<keyword evidence="10" id="KW-0325">Glycoprotein</keyword>
<evidence type="ECO:0000256" key="6">
    <source>
        <dbReference type="ARBA" id="ARBA00023018"/>
    </source>
</evidence>
<dbReference type="Pfam" id="PF00060">
    <property type="entry name" value="Lig_chan"/>
    <property type="match status" value="1"/>
</dbReference>
<keyword evidence="6" id="KW-0770">Synapse</keyword>
<evidence type="ECO:0000313" key="19">
    <source>
        <dbReference type="WBParaSite" id="HNAJ_0001073201-mRNA-1"/>
    </source>
</evidence>
<gene>
    <name evidence="17" type="ORF">HNAJ_LOCUS10727</name>
</gene>
<reference evidence="17 18" key="2">
    <citation type="submission" date="2018-11" db="EMBL/GenBank/DDBJ databases">
        <authorList>
            <consortium name="Pathogen Informatics"/>
        </authorList>
    </citation>
    <scope>NUCLEOTIDE SEQUENCE [LARGE SCALE GENOMIC DNA]</scope>
</reference>
<dbReference type="FunFam" id="3.40.190.10:FF:000060">
    <property type="entry name" value="Glutamate receptor ionotropic, kainate 1"/>
    <property type="match status" value="1"/>
</dbReference>
<keyword evidence="1" id="KW-0813">Transport</keyword>
<dbReference type="SMART" id="SM00079">
    <property type="entry name" value="PBPe"/>
    <property type="match status" value="1"/>
</dbReference>
<dbReference type="STRING" id="102285.A0A0R3TST6"/>
<keyword evidence="2" id="KW-1003">Cell membrane</keyword>
<feature type="transmembrane region" description="Helical" evidence="15">
    <location>
        <begin position="12"/>
        <end position="33"/>
    </location>
</feature>
<evidence type="ECO:0000256" key="5">
    <source>
        <dbReference type="ARBA" id="ARBA00022989"/>
    </source>
</evidence>
<dbReference type="GO" id="GO:0015276">
    <property type="term" value="F:ligand-gated monoatomic ion channel activity"/>
    <property type="evidence" value="ECO:0007669"/>
    <property type="project" value="InterPro"/>
</dbReference>
<evidence type="ECO:0000256" key="10">
    <source>
        <dbReference type="ARBA" id="ARBA00023180"/>
    </source>
</evidence>
<keyword evidence="4" id="KW-0732">Signal</keyword>
<proteinExistence type="predicted"/>
<sequence>MPKATSTRIIAGFWGFFTLIIISSYTANLAAFLTVERMQSPIEDVRDLAMQTKIQYGARSGGSSEAFFSKSNHSIYQRMWQFMSSHKGVMINNTTQAIERVKKGGYAYILESTMNEYYTQRDCDLTQIGNNLDSKGYGIGFPHG</sequence>
<organism evidence="19">
    <name type="scientific">Rodentolepis nana</name>
    <name type="common">Dwarf tapeworm</name>
    <name type="synonym">Hymenolepis nana</name>
    <dbReference type="NCBI Taxonomy" id="102285"/>
    <lineage>
        <taxon>Eukaryota</taxon>
        <taxon>Metazoa</taxon>
        <taxon>Spiralia</taxon>
        <taxon>Lophotrochozoa</taxon>
        <taxon>Platyhelminthes</taxon>
        <taxon>Cestoda</taxon>
        <taxon>Eucestoda</taxon>
        <taxon>Cyclophyllidea</taxon>
        <taxon>Hymenolepididae</taxon>
        <taxon>Rodentolepis</taxon>
    </lineage>
</organism>
<dbReference type="Proteomes" id="UP000278807">
    <property type="component" value="Unassembled WGS sequence"/>
</dbReference>
<dbReference type="InterPro" id="IPR001320">
    <property type="entry name" value="Iontro_rcpt_C"/>
</dbReference>
<evidence type="ECO:0000259" key="16">
    <source>
        <dbReference type="SMART" id="SM00079"/>
    </source>
</evidence>
<evidence type="ECO:0000256" key="2">
    <source>
        <dbReference type="ARBA" id="ARBA00022475"/>
    </source>
</evidence>
<evidence type="ECO:0000313" key="17">
    <source>
        <dbReference type="EMBL" id="VDO08620.1"/>
    </source>
</evidence>
<evidence type="ECO:0000256" key="15">
    <source>
        <dbReference type="SAM" id="Phobius"/>
    </source>
</evidence>
<dbReference type="Gene3D" id="3.40.190.10">
    <property type="entry name" value="Periplasmic binding protein-like II"/>
    <property type="match status" value="1"/>
</dbReference>
<dbReference type="AlphaFoldDB" id="A0A0R3TST6"/>
<keyword evidence="3 15" id="KW-0812">Transmembrane</keyword>
<keyword evidence="9" id="KW-0675">Receptor</keyword>
<dbReference type="SUPFAM" id="SSF53850">
    <property type="entry name" value="Periplasmic binding protein-like II"/>
    <property type="match status" value="1"/>
</dbReference>
<dbReference type="InterPro" id="IPR015683">
    <property type="entry name" value="Ionotropic_Glu_rcpt"/>
</dbReference>
<evidence type="ECO:0000256" key="1">
    <source>
        <dbReference type="ARBA" id="ARBA00022448"/>
    </source>
</evidence>
<keyword evidence="7" id="KW-0406">Ion transport</keyword>
<keyword evidence="12" id="KW-1071">Ligand-gated ion channel</keyword>
<feature type="domain" description="Ionotropic glutamate receptor C-terminal" evidence="16">
    <location>
        <begin position="7"/>
        <end position="144"/>
    </location>
</feature>
<evidence type="ECO:0000256" key="8">
    <source>
        <dbReference type="ARBA" id="ARBA00023136"/>
    </source>
</evidence>
<keyword evidence="5 15" id="KW-1133">Transmembrane helix</keyword>
<dbReference type="OrthoDB" id="5984008at2759"/>
<keyword evidence="13" id="KW-0407">Ion channel</keyword>
<accession>A0A0R3TST6</accession>
<protein>
    <submittedName>
        <fullName evidence="19">PBPe domain-containing protein</fullName>
    </submittedName>
</protein>
<keyword evidence="18" id="KW-1185">Reference proteome</keyword>
<evidence type="ECO:0000256" key="13">
    <source>
        <dbReference type="ARBA" id="ARBA00023303"/>
    </source>
</evidence>
<evidence type="ECO:0000256" key="4">
    <source>
        <dbReference type="ARBA" id="ARBA00022729"/>
    </source>
</evidence>
<dbReference type="WBParaSite" id="HNAJ_0001073201-mRNA-1">
    <property type="protein sequence ID" value="HNAJ_0001073201-mRNA-1"/>
    <property type="gene ID" value="HNAJ_0001073201"/>
</dbReference>
<reference evidence="19" key="1">
    <citation type="submission" date="2017-02" db="UniProtKB">
        <authorList>
            <consortium name="WormBaseParasite"/>
        </authorList>
    </citation>
    <scope>IDENTIFICATION</scope>
</reference>